<dbReference type="InterPro" id="IPR031667">
    <property type="entry name" value="RDD1"/>
</dbReference>
<feature type="compositionally biased region" description="Gly residues" evidence="1">
    <location>
        <begin position="1"/>
        <end position="11"/>
    </location>
</feature>
<proteinExistence type="predicted"/>
<dbReference type="Proteomes" id="UP000694409">
    <property type="component" value="Unassembled WGS sequence"/>
</dbReference>
<evidence type="ECO:0000313" key="4">
    <source>
        <dbReference type="Proteomes" id="UP000694409"/>
    </source>
</evidence>
<dbReference type="PANTHER" id="PTHR14680">
    <property type="entry name" value="SI:DKEY-126G1.9-RELATED"/>
    <property type="match status" value="1"/>
</dbReference>
<keyword evidence="2" id="KW-1133">Transmembrane helix</keyword>
<feature type="region of interest" description="Disordered" evidence="1">
    <location>
        <begin position="1"/>
        <end position="31"/>
    </location>
</feature>
<evidence type="ECO:0000256" key="2">
    <source>
        <dbReference type="SAM" id="Phobius"/>
    </source>
</evidence>
<feature type="transmembrane region" description="Helical" evidence="2">
    <location>
        <begin position="80"/>
        <end position="99"/>
    </location>
</feature>
<dbReference type="PANTHER" id="PTHR14680:SF1">
    <property type="entry name" value="REQUIRED FOR DRUG-INDUCED DEATH PROTEIN 1"/>
    <property type="match status" value="1"/>
</dbReference>
<dbReference type="Pfam" id="PF15828">
    <property type="entry name" value="RDD1"/>
    <property type="match status" value="1"/>
</dbReference>
<feature type="transmembrane region" description="Helical" evidence="2">
    <location>
        <begin position="119"/>
        <end position="140"/>
    </location>
</feature>
<dbReference type="GeneTree" id="ENSGT00940000171051"/>
<organism evidence="3 4">
    <name type="scientific">Serinus canaria</name>
    <name type="common">Island canary</name>
    <name type="synonym">Fringilla canaria</name>
    <dbReference type="NCBI Taxonomy" id="9135"/>
    <lineage>
        <taxon>Eukaryota</taxon>
        <taxon>Metazoa</taxon>
        <taxon>Chordata</taxon>
        <taxon>Craniata</taxon>
        <taxon>Vertebrata</taxon>
        <taxon>Euteleostomi</taxon>
        <taxon>Archelosauria</taxon>
        <taxon>Archosauria</taxon>
        <taxon>Dinosauria</taxon>
        <taxon>Saurischia</taxon>
        <taxon>Theropoda</taxon>
        <taxon>Coelurosauria</taxon>
        <taxon>Aves</taxon>
        <taxon>Neognathae</taxon>
        <taxon>Neoaves</taxon>
        <taxon>Telluraves</taxon>
        <taxon>Australaves</taxon>
        <taxon>Passeriformes</taxon>
        <taxon>Passeroidea</taxon>
        <taxon>Fringillidae</taxon>
        <taxon>Carduelinae</taxon>
        <taxon>Serinus</taxon>
    </lineage>
</organism>
<reference evidence="3" key="2">
    <citation type="submission" date="2025-09" db="UniProtKB">
        <authorList>
            <consortium name="Ensembl"/>
        </authorList>
    </citation>
    <scope>IDENTIFICATION</scope>
</reference>
<keyword evidence="2" id="KW-0472">Membrane</keyword>
<name>A0A8C9MR93_SERCA</name>
<accession>A0A8C9MR93</accession>
<evidence type="ECO:0000256" key="1">
    <source>
        <dbReference type="SAM" id="MobiDB-lite"/>
    </source>
</evidence>
<reference evidence="3" key="1">
    <citation type="submission" date="2025-08" db="UniProtKB">
        <authorList>
            <consortium name="Ensembl"/>
        </authorList>
    </citation>
    <scope>IDENTIFICATION</scope>
</reference>
<keyword evidence="2" id="KW-0812">Transmembrane</keyword>
<sequence length="141" mass="15008">DTGILGMGTPGTGSAVPRGQRGLGSDSSAGLSECPLSRRHFRASARLRSGVRASSEPAREGADAAWGRTPTVAWIKEHKICLFEVFFFTLSFFIPFFHLSPQNVGKVLQKGCHYLVVGLQGLAAAYSAPFGVSAHVASFVR</sequence>
<dbReference type="AlphaFoldDB" id="A0A8C9MR93"/>
<evidence type="ECO:0000313" key="3">
    <source>
        <dbReference type="Ensembl" id="ENSSCAP00000007020.1"/>
    </source>
</evidence>
<keyword evidence="4" id="KW-1185">Reference proteome</keyword>
<dbReference type="Ensembl" id="ENSSCAT00000007983.1">
    <property type="protein sequence ID" value="ENSSCAP00000007020.1"/>
    <property type="gene ID" value="ENSSCAG00000005436.1"/>
</dbReference>
<protein>
    <submittedName>
        <fullName evidence="3">Uncharacterized protein</fullName>
    </submittedName>
</protein>